<gene>
    <name evidence="1" type="ORF">H4W29_003877</name>
</gene>
<protein>
    <submittedName>
        <fullName evidence="1">Uncharacterized protein</fullName>
    </submittedName>
</protein>
<dbReference type="RefSeq" id="WP_192730360.1">
    <property type="nucleotide sequence ID" value="NZ_BAAAVL010000019.1"/>
</dbReference>
<dbReference type="Proteomes" id="UP000620262">
    <property type="component" value="Unassembled WGS sequence"/>
</dbReference>
<evidence type="ECO:0000313" key="2">
    <source>
        <dbReference type="Proteomes" id="UP000620262"/>
    </source>
</evidence>
<evidence type="ECO:0000313" key="1">
    <source>
        <dbReference type="EMBL" id="MBE1506696.1"/>
    </source>
</evidence>
<sequence>MQDIRVVHAADSTPYTLGHFRETPILSIQLATGSWMLIGRVLVANTDGDPQLATAAFKVRSALTFPDRLDRTINANSLFTFPLMGVLDLPSDDTVDLVAATFEGEAVHCSIMAVPVDELDPPV</sequence>
<organism evidence="1 2">
    <name type="scientific">Rhizobium viscosum</name>
    <name type="common">Arthrobacter viscosus</name>
    <dbReference type="NCBI Taxonomy" id="1673"/>
    <lineage>
        <taxon>Bacteria</taxon>
        <taxon>Pseudomonadati</taxon>
        <taxon>Pseudomonadota</taxon>
        <taxon>Alphaproteobacteria</taxon>
        <taxon>Hyphomicrobiales</taxon>
        <taxon>Rhizobiaceae</taxon>
        <taxon>Rhizobium/Agrobacterium group</taxon>
        <taxon>Rhizobium</taxon>
    </lineage>
</organism>
<proteinExistence type="predicted"/>
<dbReference type="EMBL" id="JADBEC010000001">
    <property type="protein sequence ID" value="MBE1506696.1"/>
    <property type="molecule type" value="Genomic_DNA"/>
</dbReference>
<accession>A0ABR9IU19</accession>
<reference evidence="1 2" key="1">
    <citation type="submission" date="2020-10" db="EMBL/GenBank/DDBJ databases">
        <title>Sequencing the genomes of 1000 actinobacteria strains.</title>
        <authorList>
            <person name="Klenk H.-P."/>
        </authorList>
    </citation>
    <scope>NUCLEOTIDE SEQUENCE [LARGE SCALE GENOMIC DNA]</scope>
    <source>
        <strain evidence="1 2">DSM 7307</strain>
    </source>
</reference>
<comment type="caution">
    <text evidence="1">The sequence shown here is derived from an EMBL/GenBank/DDBJ whole genome shotgun (WGS) entry which is preliminary data.</text>
</comment>
<name>A0ABR9IU19_RHIVS</name>
<keyword evidence="2" id="KW-1185">Reference proteome</keyword>